<dbReference type="PROSITE" id="PS00165">
    <property type="entry name" value="DEHYDRATASE_SER_THR"/>
    <property type="match status" value="1"/>
</dbReference>
<evidence type="ECO:0000256" key="7">
    <source>
        <dbReference type="ARBA" id="ARBA00022898"/>
    </source>
</evidence>
<comment type="similarity">
    <text evidence="3">Belongs to the threonine synthase family.</text>
</comment>
<evidence type="ECO:0000256" key="2">
    <source>
        <dbReference type="ARBA" id="ARBA00004979"/>
    </source>
</evidence>
<dbReference type="InterPro" id="IPR036052">
    <property type="entry name" value="TrpB-like_PALP_sf"/>
</dbReference>
<reference evidence="12" key="1">
    <citation type="journal article" date="2023" name="Mol. Plant Microbe Interact.">
        <title>Elucidating the Obligate Nature and Biological Capacity of an Invasive Fungal Corn Pathogen.</title>
        <authorList>
            <person name="MacCready J.S."/>
            <person name="Roggenkamp E.M."/>
            <person name="Gdanetz K."/>
            <person name="Chilvers M.I."/>
        </authorList>
    </citation>
    <scope>NUCLEOTIDE SEQUENCE</scope>
    <source>
        <strain evidence="12">PM02</strain>
    </source>
</reference>
<keyword evidence="5" id="KW-0028">Amino-acid biosynthesis</keyword>
<accession>A0AAD9I767</accession>
<evidence type="ECO:0000313" key="12">
    <source>
        <dbReference type="EMBL" id="KAK2071875.1"/>
    </source>
</evidence>
<feature type="modified residue" description="N6-(pyridoxal phosphate)lysine" evidence="9">
    <location>
        <position position="258"/>
    </location>
</feature>
<evidence type="ECO:0000256" key="1">
    <source>
        <dbReference type="ARBA" id="ARBA00001933"/>
    </source>
</evidence>
<comment type="caution">
    <text evidence="12">The sequence shown here is derived from an EMBL/GenBank/DDBJ whole genome shotgun (WGS) entry which is preliminary data.</text>
</comment>
<organism evidence="12 13">
    <name type="scientific">Phyllachora maydis</name>
    <dbReference type="NCBI Taxonomy" id="1825666"/>
    <lineage>
        <taxon>Eukaryota</taxon>
        <taxon>Fungi</taxon>
        <taxon>Dikarya</taxon>
        <taxon>Ascomycota</taxon>
        <taxon>Pezizomycotina</taxon>
        <taxon>Sordariomycetes</taxon>
        <taxon>Sordariomycetidae</taxon>
        <taxon>Phyllachorales</taxon>
        <taxon>Phyllachoraceae</taxon>
        <taxon>Phyllachora</taxon>
    </lineage>
</organism>
<keyword evidence="7 9" id="KW-0663">Pyridoxal phosphate</keyword>
<evidence type="ECO:0000256" key="9">
    <source>
        <dbReference type="PIRSR" id="PIRSR604450-51"/>
    </source>
</evidence>
<gene>
    <name evidence="12" type="ORF">P8C59_006264</name>
</gene>
<dbReference type="GO" id="GO:0004795">
    <property type="term" value="F:threonine synthase activity"/>
    <property type="evidence" value="ECO:0007669"/>
    <property type="project" value="UniProtKB-EC"/>
</dbReference>
<evidence type="ECO:0000259" key="10">
    <source>
        <dbReference type="Pfam" id="PF00291"/>
    </source>
</evidence>
<dbReference type="InterPro" id="IPR051166">
    <property type="entry name" value="Threonine_Synthase"/>
</dbReference>
<dbReference type="Pfam" id="PF24857">
    <property type="entry name" value="THR4_C"/>
    <property type="match status" value="1"/>
</dbReference>
<sequence length="687" mass="76704">MDCFASSSGMISGLEPLPCYLVDFGPDEIVEDQLIPDANYVEPLAKTSATTIRGTDSTDQEFFQQVYDEQRVPSAVHGSKDSSLDYATGGNVLQRAPPRARLFIHYRSPYSQPDGKAWSEQREPYRLYAAADSSPDVISATATSAKKQLYLSTRGEDSGFSFEEVVLKGLARDGGLFIPEEIPTASKWQQWRHLDFARLAFEILSLYISPAEIPPQDLRDIINRSYATFRDDEVTPLVTLKDNIYLLELFHGPTFAFKDVALQFLGNLFEYFLARKNEAKTGRDRYHLTVVGATSGDTGSAAIYGLRGKKDVSVFMLHPKGRVSPIQELQMTTVLDPNVYNLAVAGNFDNCQDIVKTLFADPDINATLKLGAVNSINWARILAQIVYYFHAYFNLVKKGSIHMGDRVRFSTPTGNFGDVLAGYFAFRMGLPVDKLIVATNENDILDRFFKTGTYQKKKTHGPEAEGGLEADGVKAHEDGVKETLSPAMDILVSSNFERLLWFLAYQYAATAGMDEEWNRKQAGQEVSAWLRDLKVKGGFGPVPKDLLEAARATFESERVTDKETLDTIRRYHKDTKYILDPHTAVGVEAALRSTSRAGQTRMPHVALSTAHPAKFGAAVTLALQHELSFNFEEQVMPKQFKELQGKEKRVAEVENDWTAVRALVKSKAKSHDCPSLREAIVQRRIDT</sequence>
<evidence type="ECO:0000259" key="11">
    <source>
        <dbReference type="Pfam" id="PF14821"/>
    </source>
</evidence>
<dbReference type="AlphaFoldDB" id="A0AAD9I767"/>
<feature type="domain" description="Tryptophan synthase beta chain-like PALP" evidence="10">
    <location>
        <begin position="235"/>
        <end position="470"/>
    </location>
</feature>
<evidence type="ECO:0000256" key="5">
    <source>
        <dbReference type="ARBA" id="ARBA00022605"/>
    </source>
</evidence>
<proteinExistence type="inferred from homology"/>
<evidence type="ECO:0000313" key="13">
    <source>
        <dbReference type="Proteomes" id="UP001217918"/>
    </source>
</evidence>
<name>A0AAD9I767_9PEZI</name>
<dbReference type="SUPFAM" id="SSF53686">
    <property type="entry name" value="Tryptophan synthase beta subunit-like PLP-dependent enzymes"/>
    <property type="match status" value="1"/>
</dbReference>
<evidence type="ECO:0000256" key="3">
    <source>
        <dbReference type="ARBA" id="ARBA00005517"/>
    </source>
</evidence>
<dbReference type="Proteomes" id="UP001217918">
    <property type="component" value="Unassembled WGS sequence"/>
</dbReference>
<keyword evidence="8" id="KW-0456">Lyase</keyword>
<keyword evidence="13" id="KW-1185">Reference proteome</keyword>
<feature type="domain" description="Threonine synthase N-terminal" evidence="11">
    <location>
        <begin position="150"/>
        <end position="226"/>
    </location>
</feature>
<dbReference type="NCBIfam" id="TIGR00260">
    <property type="entry name" value="thrC"/>
    <property type="match status" value="1"/>
</dbReference>
<dbReference type="InterPro" id="IPR001926">
    <property type="entry name" value="TrpB-like_PALP"/>
</dbReference>
<dbReference type="EMBL" id="JAQQPM010000005">
    <property type="protein sequence ID" value="KAK2071875.1"/>
    <property type="molecule type" value="Genomic_DNA"/>
</dbReference>
<comment type="cofactor">
    <cofactor evidence="1 9">
        <name>pyridoxal 5'-phosphate</name>
        <dbReference type="ChEBI" id="CHEBI:597326"/>
    </cofactor>
</comment>
<dbReference type="CDD" id="cd01560">
    <property type="entry name" value="Thr-synth_2"/>
    <property type="match status" value="1"/>
</dbReference>
<dbReference type="PANTHER" id="PTHR42690:SF1">
    <property type="entry name" value="THREONINE SYNTHASE-LIKE 2"/>
    <property type="match status" value="1"/>
</dbReference>
<dbReference type="GO" id="GO:0030170">
    <property type="term" value="F:pyridoxal phosphate binding"/>
    <property type="evidence" value="ECO:0007669"/>
    <property type="project" value="InterPro"/>
</dbReference>
<dbReference type="PANTHER" id="PTHR42690">
    <property type="entry name" value="THREONINE SYNTHASE FAMILY MEMBER"/>
    <property type="match status" value="1"/>
</dbReference>
<comment type="pathway">
    <text evidence="2">Amino-acid biosynthesis; L-threonine biosynthesis; L-threonine from L-aspartate: step 5/5.</text>
</comment>
<dbReference type="InterPro" id="IPR029144">
    <property type="entry name" value="Thr_synth_N"/>
</dbReference>
<dbReference type="FunFam" id="3.90.1380.10:FF:000003">
    <property type="entry name" value="THR4p Threonine synthase"/>
    <property type="match status" value="1"/>
</dbReference>
<dbReference type="InterPro" id="IPR004450">
    <property type="entry name" value="Thr_synthase-like"/>
</dbReference>
<dbReference type="InterPro" id="IPR037158">
    <property type="entry name" value="Thr_synth_N_sf"/>
</dbReference>
<dbReference type="Gene3D" id="3.90.1380.10">
    <property type="entry name" value="Threonine synthase, N-terminal domain"/>
    <property type="match status" value="1"/>
</dbReference>
<evidence type="ECO:0000256" key="8">
    <source>
        <dbReference type="ARBA" id="ARBA00023239"/>
    </source>
</evidence>
<dbReference type="InterPro" id="IPR000634">
    <property type="entry name" value="Ser/Thr_deHydtase_PyrdxlP-BS"/>
</dbReference>
<evidence type="ECO:0000256" key="6">
    <source>
        <dbReference type="ARBA" id="ARBA00022697"/>
    </source>
</evidence>
<dbReference type="Pfam" id="PF00291">
    <property type="entry name" value="PALP"/>
    <property type="match status" value="1"/>
</dbReference>
<dbReference type="Pfam" id="PF14821">
    <property type="entry name" value="Thr_synth_N"/>
    <property type="match status" value="1"/>
</dbReference>
<dbReference type="GO" id="GO:0009088">
    <property type="term" value="P:threonine biosynthetic process"/>
    <property type="evidence" value="ECO:0007669"/>
    <property type="project" value="UniProtKB-KW"/>
</dbReference>
<dbReference type="Gene3D" id="3.40.50.1100">
    <property type="match status" value="2"/>
</dbReference>
<dbReference type="EC" id="4.2.3.1" evidence="4"/>
<evidence type="ECO:0000256" key="4">
    <source>
        <dbReference type="ARBA" id="ARBA00013028"/>
    </source>
</evidence>
<dbReference type="FunFam" id="3.40.50.1100:FF:000024">
    <property type="entry name" value="Probable threonine synthase"/>
    <property type="match status" value="1"/>
</dbReference>
<protein>
    <recommendedName>
        <fullName evidence="4">threonine synthase</fullName>
        <ecNumber evidence="4">4.2.3.1</ecNumber>
    </recommendedName>
</protein>
<keyword evidence="6" id="KW-0791">Threonine biosynthesis</keyword>